<dbReference type="PANTHER" id="PTHR43025:SF3">
    <property type="entry name" value="MONOGALACTOSYLDIACYLGLYCEROL SYNTHASE 1, CHLOROPLASTIC"/>
    <property type="match status" value="1"/>
</dbReference>
<proteinExistence type="predicted"/>
<dbReference type="InterPro" id="IPR050519">
    <property type="entry name" value="Glycosyltransf_28_UgtP"/>
</dbReference>
<dbReference type="InterPro" id="IPR004148">
    <property type="entry name" value="BAR_dom"/>
</dbReference>
<gene>
    <name evidence="3" type="ORF">AKO1_011326</name>
</gene>
<dbReference type="GO" id="GO:0005737">
    <property type="term" value="C:cytoplasm"/>
    <property type="evidence" value="ECO:0007669"/>
    <property type="project" value="InterPro"/>
</dbReference>
<dbReference type="EMBL" id="JAOPGA020000797">
    <property type="protein sequence ID" value="KAL0481924.1"/>
    <property type="molecule type" value="Genomic_DNA"/>
</dbReference>
<evidence type="ECO:0000256" key="1">
    <source>
        <dbReference type="SAM" id="Coils"/>
    </source>
</evidence>
<dbReference type="PANTHER" id="PTHR43025">
    <property type="entry name" value="MONOGALACTOSYLDIACYLGLYCEROL SYNTHASE"/>
    <property type="match status" value="1"/>
</dbReference>
<dbReference type="Pfam" id="PF03114">
    <property type="entry name" value="BAR"/>
    <property type="match status" value="1"/>
</dbReference>
<dbReference type="AlphaFoldDB" id="A0AAW2YY39"/>
<keyword evidence="1" id="KW-0175">Coiled coil</keyword>
<evidence type="ECO:0000313" key="3">
    <source>
        <dbReference type="EMBL" id="KAL0481924.1"/>
    </source>
</evidence>
<evidence type="ECO:0000313" key="4">
    <source>
        <dbReference type="Proteomes" id="UP001431209"/>
    </source>
</evidence>
<name>A0AAW2YY39_9EUKA</name>
<reference evidence="3 4" key="1">
    <citation type="submission" date="2024-03" db="EMBL/GenBank/DDBJ databases">
        <title>The Acrasis kona genome and developmental transcriptomes reveal deep origins of eukaryotic multicellular pathways.</title>
        <authorList>
            <person name="Sheikh S."/>
            <person name="Fu C.-J."/>
            <person name="Brown M.W."/>
            <person name="Baldauf S.L."/>
        </authorList>
    </citation>
    <scope>NUCLEOTIDE SEQUENCE [LARGE SCALE GENOMIC DNA]</scope>
    <source>
        <strain evidence="3 4">ATCC MYA-3509</strain>
    </source>
</reference>
<feature type="coiled-coil region" evidence="1">
    <location>
        <begin position="121"/>
        <end position="148"/>
    </location>
</feature>
<dbReference type="SUPFAM" id="SSF53756">
    <property type="entry name" value="UDP-Glycosyltransferase/glycogen phosphorylase"/>
    <property type="match status" value="1"/>
</dbReference>
<sequence length="647" mass="72194">MNVIRRSVQSMKEMFGQSSSHVDNEYSRLYEEFCQRQKTTKKIKKDVETLVKQTHALTSTINKLAENFGSVFRGGEYHDLSKNLKDMADVLEANTSKAFEINVEAQVVQTAVEYLRKSGSINQLLKKRKNLLADVNIHRDRLSALQNEQSKDPLKFPKQVEVLNDARTKFYEADAIAKTNMATHGINHYHAMGDLSQQLFGNLMQYGDNLRDSVSLVTQTLCSYKIQEIGSPDKVMDNSPRADAFSPPPLPLATAPPIPTFNRSDKISFGKRRVLIITSNEGGGHAAATRAIKDALPQDGYEIQTVLPTEEIPCSDMYNVLMKKGQFKALGVLVRMQGTAEAFVMGKPRKTVAREIDAFKPHLIISVIPVMTKVIMNLAKERNIPMLVVPTDLTFDHFFCNIKSGVPPTFRVAIPFADVEDKKIMIKSRGFKEGNFVVTGYPLRQEFGSANQQLQERYHAIQRELQIGPNDKVVVIMIGAQGAEQQTLHYISQIVRNAWQICSVEFNTHIVAMCGANEKLQRIISGIATIEGIKLHAIPKVDASYVSALLKHANAFISKPGGSSVNESLALGVYTLYDDASTEGLWWEGANMRYAVDRNNGEVITSDFSTQVRTVIRKGQQHQAVECPGRNFKQNIISLVDSMTSAH</sequence>
<dbReference type="SUPFAM" id="SSF103657">
    <property type="entry name" value="BAR/IMD domain-like"/>
    <property type="match status" value="1"/>
</dbReference>
<dbReference type="Gene3D" id="1.20.1270.60">
    <property type="entry name" value="Arfaptin homology (AH) domain/BAR domain"/>
    <property type="match status" value="1"/>
</dbReference>
<keyword evidence="4" id="KW-1185">Reference proteome</keyword>
<evidence type="ECO:0000259" key="2">
    <source>
        <dbReference type="Pfam" id="PF03114"/>
    </source>
</evidence>
<dbReference type="InterPro" id="IPR027267">
    <property type="entry name" value="AH/BAR_dom_sf"/>
</dbReference>
<dbReference type="Proteomes" id="UP001431209">
    <property type="component" value="Unassembled WGS sequence"/>
</dbReference>
<feature type="domain" description="BAR" evidence="2">
    <location>
        <begin position="5"/>
        <end position="182"/>
    </location>
</feature>
<comment type="caution">
    <text evidence="3">The sequence shown here is derived from an EMBL/GenBank/DDBJ whole genome shotgun (WGS) entry which is preliminary data.</text>
</comment>
<organism evidence="3 4">
    <name type="scientific">Acrasis kona</name>
    <dbReference type="NCBI Taxonomy" id="1008807"/>
    <lineage>
        <taxon>Eukaryota</taxon>
        <taxon>Discoba</taxon>
        <taxon>Heterolobosea</taxon>
        <taxon>Tetramitia</taxon>
        <taxon>Eutetramitia</taxon>
        <taxon>Acrasidae</taxon>
        <taxon>Acrasis</taxon>
    </lineage>
</organism>
<dbReference type="Gene3D" id="3.40.50.2000">
    <property type="entry name" value="Glycogen Phosphorylase B"/>
    <property type="match status" value="1"/>
</dbReference>
<accession>A0AAW2YY39</accession>
<protein>
    <submittedName>
        <fullName evidence="3">Processive diacylglycerol beta-glucosyltransferase</fullName>
    </submittedName>
</protein>